<keyword evidence="1" id="KW-0472">Membrane</keyword>
<feature type="transmembrane region" description="Helical" evidence="1">
    <location>
        <begin position="166"/>
        <end position="187"/>
    </location>
</feature>
<evidence type="ECO:0000256" key="1">
    <source>
        <dbReference type="SAM" id="Phobius"/>
    </source>
</evidence>
<gene>
    <name evidence="2" type="ORF">WG78_13800</name>
</gene>
<keyword evidence="3" id="KW-1185">Reference proteome</keyword>
<feature type="transmembrane region" description="Helical" evidence="1">
    <location>
        <begin position="54"/>
        <end position="76"/>
    </location>
</feature>
<reference evidence="2 3" key="1">
    <citation type="submission" date="2015-07" db="EMBL/GenBank/DDBJ databases">
        <title>Draft genome sequence of the Amantichitinum ursilacus IGB-41, a new chitin-degrading bacterium.</title>
        <authorList>
            <person name="Kirstahler P."/>
            <person name="Guenther M."/>
            <person name="Grumaz C."/>
            <person name="Rupp S."/>
            <person name="Zibek S."/>
            <person name="Sohn K."/>
        </authorList>
    </citation>
    <scope>NUCLEOTIDE SEQUENCE [LARGE SCALE GENOMIC DNA]</scope>
    <source>
        <strain evidence="2 3">IGB-41</strain>
    </source>
</reference>
<dbReference type="STRING" id="857265.WG78_13800"/>
<dbReference type="Proteomes" id="UP000037939">
    <property type="component" value="Unassembled WGS sequence"/>
</dbReference>
<protein>
    <submittedName>
        <fullName evidence="2">Uncharacterized protein</fullName>
    </submittedName>
</protein>
<sequence length="233" mass="25732">MNLPLQHTTGSTHTKWLLAGCRTLWQYPMLALGVTILIGAALCMPALLPTDERANQWFVPMLVSVLGWSIVMPLAWRHQPALAGRPGWLRWCAAMPWLVAMAVLTQSLNHYMNTLPASTPLLPGKTMIAIMLFLPCWLFAPVLIVLDQAGVVEACLTAYRLFWRNLGSVICNQGALLLAWLCVPLLLDNLLSSGANPSLRAWAPYLTASAHALFFVLLQASNYEAWRDRCGAP</sequence>
<proteinExistence type="predicted"/>
<evidence type="ECO:0000313" key="3">
    <source>
        <dbReference type="Proteomes" id="UP000037939"/>
    </source>
</evidence>
<dbReference type="EMBL" id="LAQT01000010">
    <property type="protein sequence ID" value="KPC52138.1"/>
    <property type="molecule type" value="Genomic_DNA"/>
</dbReference>
<accession>A0A0N0XHT1</accession>
<feature type="transmembrane region" description="Helical" evidence="1">
    <location>
        <begin position="88"/>
        <end position="108"/>
    </location>
</feature>
<comment type="caution">
    <text evidence="2">The sequence shown here is derived from an EMBL/GenBank/DDBJ whole genome shotgun (WGS) entry which is preliminary data.</text>
</comment>
<organism evidence="2 3">
    <name type="scientific">Amantichitinum ursilacus</name>
    <dbReference type="NCBI Taxonomy" id="857265"/>
    <lineage>
        <taxon>Bacteria</taxon>
        <taxon>Pseudomonadati</taxon>
        <taxon>Pseudomonadota</taxon>
        <taxon>Betaproteobacteria</taxon>
        <taxon>Neisseriales</taxon>
        <taxon>Chitinibacteraceae</taxon>
        <taxon>Amantichitinum</taxon>
    </lineage>
</organism>
<dbReference type="RefSeq" id="WP_053938396.1">
    <property type="nucleotide sequence ID" value="NZ_LAQT01000010.1"/>
</dbReference>
<keyword evidence="1" id="KW-1133">Transmembrane helix</keyword>
<feature type="transmembrane region" description="Helical" evidence="1">
    <location>
        <begin position="27"/>
        <end position="48"/>
    </location>
</feature>
<feature type="transmembrane region" description="Helical" evidence="1">
    <location>
        <begin position="199"/>
        <end position="218"/>
    </location>
</feature>
<keyword evidence="1" id="KW-0812">Transmembrane</keyword>
<evidence type="ECO:0000313" key="2">
    <source>
        <dbReference type="EMBL" id="KPC52138.1"/>
    </source>
</evidence>
<name>A0A0N0XHT1_9NEIS</name>
<feature type="transmembrane region" description="Helical" evidence="1">
    <location>
        <begin position="128"/>
        <end position="146"/>
    </location>
</feature>
<dbReference type="AlphaFoldDB" id="A0A0N0XHT1"/>